<keyword evidence="5" id="KW-1185">Reference proteome</keyword>
<dbReference type="PROSITE" id="PS50158">
    <property type="entry name" value="ZF_CCHC"/>
    <property type="match status" value="1"/>
</dbReference>
<accession>A0ABD3WXH9</accession>
<name>A0ABD3WXH9_SINWO</name>
<evidence type="ECO:0000256" key="1">
    <source>
        <dbReference type="PROSITE-ProRule" id="PRU00047"/>
    </source>
</evidence>
<dbReference type="InterPro" id="IPR001878">
    <property type="entry name" value="Znf_CCHC"/>
</dbReference>
<evidence type="ECO:0000313" key="4">
    <source>
        <dbReference type="EMBL" id="KAL3877953.1"/>
    </source>
</evidence>
<dbReference type="SMART" id="SM00343">
    <property type="entry name" value="ZnF_C2HC"/>
    <property type="match status" value="1"/>
</dbReference>
<comment type="caution">
    <text evidence="4">The sequence shown here is derived from an EMBL/GenBank/DDBJ whole genome shotgun (WGS) entry which is preliminary data.</text>
</comment>
<dbReference type="GO" id="GO:0008270">
    <property type="term" value="F:zinc ion binding"/>
    <property type="evidence" value="ECO:0007669"/>
    <property type="project" value="UniProtKB-KW"/>
</dbReference>
<dbReference type="AlphaFoldDB" id="A0ABD3WXH9"/>
<feature type="region of interest" description="Disordered" evidence="2">
    <location>
        <begin position="187"/>
        <end position="306"/>
    </location>
</feature>
<protein>
    <recommendedName>
        <fullName evidence="3">CCHC-type domain-containing protein</fullName>
    </recommendedName>
</protein>
<dbReference type="Proteomes" id="UP001634394">
    <property type="component" value="Unassembled WGS sequence"/>
</dbReference>
<dbReference type="SUPFAM" id="SSF57756">
    <property type="entry name" value="Retrovirus zinc finger-like domains"/>
    <property type="match status" value="1"/>
</dbReference>
<keyword evidence="1" id="KW-0479">Metal-binding</keyword>
<evidence type="ECO:0000259" key="3">
    <source>
        <dbReference type="PROSITE" id="PS50158"/>
    </source>
</evidence>
<keyword evidence="1" id="KW-0862">Zinc</keyword>
<feature type="compositionally biased region" description="Acidic residues" evidence="2">
    <location>
        <begin position="247"/>
        <end position="261"/>
    </location>
</feature>
<dbReference type="Gene3D" id="4.10.60.10">
    <property type="entry name" value="Zinc finger, CCHC-type"/>
    <property type="match status" value="1"/>
</dbReference>
<dbReference type="InterPro" id="IPR036875">
    <property type="entry name" value="Znf_CCHC_sf"/>
</dbReference>
<feature type="domain" description="CCHC-type" evidence="3">
    <location>
        <begin position="168"/>
        <end position="183"/>
    </location>
</feature>
<sequence>MFRQYDVDLLDFLDKDIFQRTLRVEGRLSREDAIKRLTHAGVNPSDIVGMYKEGENSPWSVVLKTRDQAEKVNADGIKYIANFTIDLRIHWLPLYIKDEIIVQVLSPFGKVLDITRQQTILDKDTVTYNGTRLVKFQTTEFECKDIPHIISLGTCGMLITMKGRPPVCLKCRQLGHLRKDCPEKTTTYASVAKKPQPPKPTVVVPDTPNTSTPDPTPGPSATPTKETPQPEEPPPPTADEAPVSPSEEIEVGTCEEDEENDDPKLVIDINPLEWKLVAPRNKRSRPSPPPPKKTTIKWKYNLPLYT</sequence>
<dbReference type="EMBL" id="JBJQND010000005">
    <property type="protein sequence ID" value="KAL3877953.1"/>
    <property type="molecule type" value="Genomic_DNA"/>
</dbReference>
<gene>
    <name evidence="4" type="ORF">ACJMK2_035594</name>
</gene>
<evidence type="ECO:0000313" key="5">
    <source>
        <dbReference type="Proteomes" id="UP001634394"/>
    </source>
</evidence>
<evidence type="ECO:0000256" key="2">
    <source>
        <dbReference type="SAM" id="MobiDB-lite"/>
    </source>
</evidence>
<proteinExistence type="predicted"/>
<reference evidence="4 5" key="1">
    <citation type="submission" date="2024-11" db="EMBL/GenBank/DDBJ databases">
        <title>Chromosome-level genome assembly of the freshwater bivalve Anodonta woodiana.</title>
        <authorList>
            <person name="Chen X."/>
        </authorList>
    </citation>
    <scope>NUCLEOTIDE SEQUENCE [LARGE SCALE GENOMIC DNA]</scope>
    <source>
        <strain evidence="4">MN2024</strain>
        <tissue evidence="4">Gills</tissue>
    </source>
</reference>
<organism evidence="4 5">
    <name type="scientific">Sinanodonta woodiana</name>
    <name type="common">Chinese pond mussel</name>
    <name type="synonym">Anodonta woodiana</name>
    <dbReference type="NCBI Taxonomy" id="1069815"/>
    <lineage>
        <taxon>Eukaryota</taxon>
        <taxon>Metazoa</taxon>
        <taxon>Spiralia</taxon>
        <taxon>Lophotrochozoa</taxon>
        <taxon>Mollusca</taxon>
        <taxon>Bivalvia</taxon>
        <taxon>Autobranchia</taxon>
        <taxon>Heteroconchia</taxon>
        <taxon>Palaeoheterodonta</taxon>
        <taxon>Unionida</taxon>
        <taxon>Unionoidea</taxon>
        <taxon>Unionidae</taxon>
        <taxon>Unioninae</taxon>
        <taxon>Sinanodonta</taxon>
    </lineage>
</organism>
<keyword evidence="1" id="KW-0863">Zinc-finger</keyword>
<feature type="compositionally biased region" description="Low complexity" evidence="2">
    <location>
        <begin position="201"/>
        <end position="213"/>
    </location>
</feature>